<evidence type="ECO:0000313" key="2">
    <source>
        <dbReference type="Proteomes" id="UP000285120"/>
    </source>
</evidence>
<dbReference type="RefSeq" id="WP_120192105.1">
    <property type="nucleotide sequence ID" value="NZ_RAPK01000007.1"/>
</dbReference>
<evidence type="ECO:0000313" key="1">
    <source>
        <dbReference type="EMBL" id="RKD75209.1"/>
    </source>
</evidence>
<accession>A0A419V5H8</accession>
<comment type="caution">
    <text evidence="1">The sequence shown here is derived from an EMBL/GenBank/DDBJ whole genome shotgun (WGS) entry which is preliminary data.</text>
</comment>
<sequence>MGYWQVPLIIKSNLHSLAHSLKGHVGIEIIYGTSDEERYYLTSPHFNFEEHEYEEAYYTAKGLLYIVNGVLKLFGISKFEPYQEEVMWRINEDEAHNYPIYVSNKEKMYEKILNPFISYETEVTKNGISDYVKLAYDNDLIREVFILYNLSQEDPLYFLANVYKIQEIIDFDKNNSDIEGLQNEELNILLKKNKKFNRYINTRDGSKIFSRHGAAKEKGPEEAPLFEDINTNTVNLIHKWIDIHLEDAYKIRYNKSYKPGEILEPMTDEDYDYFL</sequence>
<dbReference type="EMBL" id="RAPK01000007">
    <property type="protein sequence ID" value="RKD75209.1"/>
    <property type="molecule type" value="Genomic_DNA"/>
</dbReference>
<gene>
    <name evidence="1" type="ORF">ATL39_0907</name>
</gene>
<name>A0A419V5H8_9BACL</name>
<proteinExistence type="predicted"/>
<reference evidence="1 2" key="1">
    <citation type="submission" date="2018-09" db="EMBL/GenBank/DDBJ databases">
        <title>Genomic Encyclopedia of Archaeal and Bacterial Type Strains, Phase II (KMG-II): from individual species to whole genera.</title>
        <authorList>
            <person name="Goeker M."/>
        </authorList>
    </citation>
    <scope>NUCLEOTIDE SEQUENCE [LARGE SCALE GENOMIC DNA]</scope>
    <source>
        <strain evidence="1 2">DSM 17008</strain>
    </source>
</reference>
<protein>
    <submittedName>
        <fullName evidence="1">Uncharacterized protein</fullName>
    </submittedName>
</protein>
<dbReference type="Proteomes" id="UP000285120">
    <property type="component" value="Unassembled WGS sequence"/>
</dbReference>
<organism evidence="1 2">
    <name type="scientific">Sinobaca qinghaiensis</name>
    <dbReference type="NCBI Taxonomy" id="342944"/>
    <lineage>
        <taxon>Bacteria</taxon>
        <taxon>Bacillati</taxon>
        <taxon>Bacillota</taxon>
        <taxon>Bacilli</taxon>
        <taxon>Bacillales</taxon>
        <taxon>Sporolactobacillaceae</taxon>
        <taxon>Sinobaca</taxon>
    </lineage>
</organism>
<dbReference type="AlphaFoldDB" id="A0A419V5H8"/>
<keyword evidence="2" id="KW-1185">Reference proteome</keyword>